<gene>
    <name evidence="2" type="ORF">B296_00012768</name>
</gene>
<keyword evidence="1" id="KW-0812">Transmembrane</keyword>
<dbReference type="Proteomes" id="UP000287651">
    <property type="component" value="Unassembled WGS sequence"/>
</dbReference>
<sequence length="86" mass="9453">MRARIDDSTEVLPLRYHGAAKPIVLLSVLLPAGVTLVGIAPVSERHPCKGLPMGRCRSYSRLVMVSYPCRALQYNLNKSITCIAED</sequence>
<accession>A0A426Z1D3</accession>
<dbReference type="EMBL" id="AMZH03009003">
    <property type="protein sequence ID" value="RRT57790.1"/>
    <property type="molecule type" value="Genomic_DNA"/>
</dbReference>
<keyword evidence="1" id="KW-1133">Transmembrane helix</keyword>
<protein>
    <submittedName>
        <fullName evidence="2">Uncharacterized protein</fullName>
    </submittedName>
</protein>
<evidence type="ECO:0000313" key="3">
    <source>
        <dbReference type="Proteomes" id="UP000287651"/>
    </source>
</evidence>
<proteinExistence type="predicted"/>
<dbReference type="AlphaFoldDB" id="A0A426Z1D3"/>
<keyword evidence="1" id="KW-0472">Membrane</keyword>
<name>A0A426Z1D3_ENSVE</name>
<evidence type="ECO:0000256" key="1">
    <source>
        <dbReference type="SAM" id="Phobius"/>
    </source>
</evidence>
<evidence type="ECO:0000313" key="2">
    <source>
        <dbReference type="EMBL" id="RRT57790.1"/>
    </source>
</evidence>
<feature type="transmembrane region" description="Helical" evidence="1">
    <location>
        <begin position="23"/>
        <end position="43"/>
    </location>
</feature>
<reference evidence="2 3" key="1">
    <citation type="journal article" date="2014" name="Agronomy (Basel)">
        <title>A Draft Genome Sequence for Ensete ventricosum, the Drought-Tolerant Tree Against Hunger.</title>
        <authorList>
            <person name="Harrison J."/>
            <person name="Moore K.A."/>
            <person name="Paszkiewicz K."/>
            <person name="Jones T."/>
            <person name="Grant M."/>
            <person name="Ambacheew D."/>
            <person name="Muzemil S."/>
            <person name="Studholme D.J."/>
        </authorList>
    </citation>
    <scope>NUCLEOTIDE SEQUENCE [LARGE SCALE GENOMIC DNA]</scope>
</reference>
<comment type="caution">
    <text evidence="2">The sequence shown here is derived from an EMBL/GenBank/DDBJ whole genome shotgun (WGS) entry which is preliminary data.</text>
</comment>
<organism evidence="2 3">
    <name type="scientific">Ensete ventricosum</name>
    <name type="common">Abyssinian banana</name>
    <name type="synonym">Musa ensete</name>
    <dbReference type="NCBI Taxonomy" id="4639"/>
    <lineage>
        <taxon>Eukaryota</taxon>
        <taxon>Viridiplantae</taxon>
        <taxon>Streptophyta</taxon>
        <taxon>Embryophyta</taxon>
        <taxon>Tracheophyta</taxon>
        <taxon>Spermatophyta</taxon>
        <taxon>Magnoliopsida</taxon>
        <taxon>Liliopsida</taxon>
        <taxon>Zingiberales</taxon>
        <taxon>Musaceae</taxon>
        <taxon>Ensete</taxon>
    </lineage>
</organism>